<protein>
    <submittedName>
        <fullName evidence="1">Uncharacterized protein</fullName>
    </submittedName>
</protein>
<organism evidence="1 2">
    <name type="scientific">Aerophobetes bacterium</name>
    <dbReference type="NCBI Taxonomy" id="2030807"/>
    <lineage>
        <taxon>Bacteria</taxon>
        <taxon>Candidatus Aerophobota</taxon>
    </lineage>
</organism>
<accession>A0A523TCI1</accession>
<gene>
    <name evidence="1" type="ORF">E3J68_03455</name>
</gene>
<proteinExistence type="predicted"/>
<dbReference type="Proteomes" id="UP000316517">
    <property type="component" value="Unassembled WGS sequence"/>
</dbReference>
<dbReference type="AlphaFoldDB" id="A0A523TCI1"/>
<evidence type="ECO:0000313" key="1">
    <source>
        <dbReference type="EMBL" id="TET28044.1"/>
    </source>
</evidence>
<comment type="caution">
    <text evidence="1">The sequence shown here is derived from an EMBL/GenBank/DDBJ whole genome shotgun (WGS) entry which is preliminary data.</text>
</comment>
<dbReference type="EMBL" id="SOJT01000152">
    <property type="protein sequence ID" value="TET28044.1"/>
    <property type="molecule type" value="Genomic_DNA"/>
</dbReference>
<reference evidence="1 2" key="1">
    <citation type="submission" date="2019-03" db="EMBL/GenBank/DDBJ databases">
        <title>Metabolic potential of uncultured bacteria and archaea associated with petroleum seepage in deep-sea sediments.</title>
        <authorList>
            <person name="Dong X."/>
            <person name="Hubert C."/>
        </authorList>
    </citation>
    <scope>NUCLEOTIDE SEQUENCE [LARGE SCALE GENOMIC DNA]</scope>
    <source>
        <strain evidence="1">E44_bin3</strain>
    </source>
</reference>
<sequence>MNLVINVKRSQLRGVLEELEGAFSNMDIVINIEEEEYKEKIPNLTTENLEQIQKEMGHGQDDPADLSS</sequence>
<evidence type="ECO:0000313" key="2">
    <source>
        <dbReference type="Proteomes" id="UP000316517"/>
    </source>
</evidence>
<name>A0A523TCI1_UNCAE</name>